<keyword evidence="9" id="KW-1185">Reference proteome</keyword>
<name>E7GFK3_9FIRM</name>
<keyword evidence="4" id="KW-0732">Signal</keyword>
<protein>
    <recommendedName>
        <fullName evidence="7">Gram-positive cocci surface proteins LPxTG domain-containing protein</fullName>
    </recommendedName>
</protein>
<dbReference type="AlphaFoldDB" id="E7GFK3"/>
<evidence type="ECO:0000256" key="2">
    <source>
        <dbReference type="ARBA" id="ARBA00022512"/>
    </source>
</evidence>
<evidence type="ECO:0000256" key="5">
    <source>
        <dbReference type="ARBA" id="ARBA00023088"/>
    </source>
</evidence>
<dbReference type="SUPFAM" id="SSF49478">
    <property type="entry name" value="Cna protein B-type domain"/>
    <property type="match status" value="3"/>
</dbReference>
<comment type="caution">
    <text evidence="8">The sequence shown here is derived from an EMBL/GenBank/DDBJ whole genome shotgun (WGS) entry which is preliminary data.</text>
</comment>
<dbReference type="STRING" id="100884.GCA_000269565_00567"/>
<evidence type="ECO:0000256" key="3">
    <source>
        <dbReference type="ARBA" id="ARBA00022525"/>
    </source>
</evidence>
<dbReference type="PROSITE" id="PS50847">
    <property type="entry name" value="GRAM_POS_ANCHORING"/>
    <property type="match status" value="1"/>
</dbReference>
<keyword evidence="3" id="KW-0964">Secreted</keyword>
<feature type="transmembrane region" description="Helical" evidence="6">
    <location>
        <begin position="390"/>
        <end position="409"/>
    </location>
</feature>
<keyword evidence="5" id="KW-0572">Peptidoglycan-anchor</keyword>
<feature type="domain" description="Gram-positive cocci surface proteins LPxTG" evidence="7">
    <location>
        <begin position="380"/>
        <end position="415"/>
    </location>
</feature>
<accession>E7GFK3</accession>
<dbReference type="HOGENOM" id="CLU_016418_1_0_9"/>
<dbReference type="Pfam" id="PF17802">
    <property type="entry name" value="SpaA"/>
    <property type="match status" value="4"/>
</dbReference>
<dbReference type="eggNOG" id="COG4932">
    <property type="taxonomic scope" value="Bacteria"/>
</dbReference>
<dbReference type="OrthoDB" id="1769694at2"/>
<keyword evidence="2" id="KW-0134">Cell wall</keyword>
<gene>
    <name evidence="8" type="ORF">HMPREF9488_03546</name>
</gene>
<keyword evidence="6" id="KW-0472">Membrane</keyword>
<proteinExistence type="inferred from homology"/>
<evidence type="ECO:0000256" key="4">
    <source>
        <dbReference type="ARBA" id="ARBA00022729"/>
    </source>
</evidence>
<evidence type="ECO:0000256" key="6">
    <source>
        <dbReference type="SAM" id="Phobius"/>
    </source>
</evidence>
<keyword evidence="6" id="KW-0812">Transmembrane</keyword>
<evidence type="ECO:0000259" key="7">
    <source>
        <dbReference type="PROSITE" id="PS50847"/>
    </source>
</evidence>
<comment type="similarity">
    <text evidence="1">Belongs to the serine-aspartate repeat-containing protein (SDr) family.</text>
</comment>
<sequence length="415" mass="47103">MLKILLFALIVMENGKMITYLKLPAGNYKLIEVSAPNGYLKDKDGLKFTIGNDTHYSYTTYGAFITVTYKNTPIKGQLEIKKTGENLVIKDGKYTYKDKKLSGVTFEIYAEEDIKSADGNHLYYEKGTKVDTITTDKNGYAISKKLPLGKYYLIEVKTQDEYVLDSNKHYFELKEVNDETPIVFESYSNLNYLKKGTLEFTKKDLVNGDVIPNTIVEIYNENNELIFTGKTDKDGKVIITDLKVGKYYIIEKEAATGYTITDEKIYFELKENGEITKAEMKDKPITGTLEFTKTDVSTGEPLPNTLIEIYNEKDELIFSGRTDENGKITIPEIRYGKYYILEKEAPEGYTLNPERMYFEILEDGKVVKATMTDEKVVIEVPSTGITDTHIIEIAGALFVLGGIGVIVYVKKKKQK</sequence>
<dbReference type="Gene3D" id="2.60.40.10">
    <property type="entry name" value="Immunoglobulins"/>
    <property type="match status" value="4"/>
</dbReference>
<dbReference type="GeneID" id="78228469"/>
<organism evidence="8 9">
    <name type="scientific">Coprobacillus cateniformis</name>
    <dbReference type="NCBI Taxonomy" id="100884"/>
    <lineage>
        <taxon>Bacteria</taxon>
        <taxon>Bacillati</taxon>
        <taxon>Bacillota</taxon>
        <taxon>Erysipelotrichia</taxon>
        <taxon>Erysipelotrichales</taxon>
        <taxon>Coprobacillaceae</taxon>
        <taxon>Coprobacillus</taxon>
    </lineage>
</organism>
<reference evidence="8 9" key="1">
    <citation type="submission" date="2010-12" db="EMBL/GenBank/DDBJ databases">
        <title>The Genome Sequence of Coprobacillus sp. strain 29_1.</title>
        <authorList>
            <consortium name="The Broad Institute Genome Sequencing Platform"/>
            <person name="Earl A."/>
            <person name="Ward D."/>
            <person name="Feldgarden M."/>
            <person name="Gevers D."/>
            <person name="Daigneault M."/>
            <person name="Sibley C.D."/>
            <person name="White A."/>
            <person name="Strauss J."/>
            <person name="Allen-Vercoe E."/>
            <person name="Young S.K."/>
            <person name="Zeng Q."/>
            <person name="Gargeya S."/>
            <person name="Fitzgerald M."/>
            <person name="Haas B."/>
            <person name="Abouelleil A."/>
            <person name="Alvarado L."/>
            <person name="Arachchi H.M."/>
            <person name="Berlin A."/>
            <person name="Brown A."/>
            <person name="Chapman S.B."/>
            <person name="Chen Z."/>
            <person name="Dunbar C."/>
            <person name="Freedman E."/>
            <person name="Gearin G."/>
            <person name="Gellesch M."/>
            <person name="Goldberg J."/>
            <person name="Griggs A."/>
            <person name="Gujja S."/>
            <person name="Heilman E."/>
            <person name="Heiman D."/>
            <person name="Howarth C."/>
            <person name="Larson L."/>
            <person name="Lui A."/>
            <person name="MacDonald P.J.P."/>
            <person name="Mehta T."/>
            <person name="Montmayeur A."/>
            <person name="Murphy C."/>
            <person name="Neiman D."/>
            <person name="Pearson M."/>
            <person name="Priest M."/>
            <person name="Roberts A."/>
            <person name="Saif S."/>
            <person name="Shea T."/>
            <person name="Shenoy N."/>
            <person name="Sisk P."/>
            <person name="Stolte C."/>
            <person name="Sykes S."/>
            <person name="White J."/>
            <person name="Yandava C."/>
            <person name="Nusbaum C."/>
            <person name="Birren B."/>
        </authorList>
    </citation>
    <scope>NUCLEOTIDE SEQUENCE [LARGE SCALE GENOMIC DNA]</scope>
    <source>
        <strain evidence="8 9">29_1</strain>
    </source>
</reference>
<evidence type="ECO:0000256" key="1">
    <source>
        <dbReference type="ARBA" id="ARBA00007257"/>
    </source>
</evidence>
<dbReference type="Proteomes" id="UP000003157">
    <property type="component" value="Unassembled WGS sequence"/>
</dbReference>
<dbReference type="InterPro" id="IPR013783">
    <property type="entry name" value="Ig-like_fold"/>
</dbReference>
<dbReference type="PANTHER" id="PTHR36108">
    <property type="entry name" value="COLOSSIN-B-RELATED"/>
    <property type="match status" value="1"/>
</dbReference>
<evidence type="ECO:0000313" key="8">
    <source>
        <dbReference type="EMBL" id="EFW03264.1"/>
    </source>
</evidence>
<dbReference type="EMBL" id="ADKX01000049">
    <property type="protein sequence ID" value="EFW03264.1"/>
    <property type="molecule type" value="Genomic_DNA"/>
</dbReference>
<dbReference type="NCBIfam" id="TIGR01167">
    <property type="entry name" value="LPXTG_anchor"/>
    <property type="match status" value="1"/>
</dbReference>
<keyword evidence="6" id="KW-1133">Transmembrane helix</keyword>
<dbReference type="RefSeq" id="WP_008790628.1">
    <property type="nucleotide sequence ID" value="NZ_AKCB01000001.1"/>
</dbReference>
<dbReference type="InterPro" id="IPR041033">
    <property type="entry name" value="SpaA_PFL_dom_1"/>
</dbReference>
<dbReference type="InterPro" id="IPR019931">
    <property type="entry name" value="LPXTG_anchor"/>
</dbReference>
<dbReference type="PANTHER" id="PTHR36108:SF13">
    <property type="entry name" value="COLOSSIN-B-RELATED"/>
    <property type="match status" value="1"/>
</dbReference>
<evidence type="ECO:0000313" key="9">
    <source>
        <dbReference type="Proteomes" id="UP000003157"/>
    </source>
</evidence>